<evidence type="ECO:0000256" key="14">
    <source>
        <dbReference type="PROSITE-ProRule" id="PRU00110"/>
    </source>
</evidence>
<dbReference type="CDD" id="cd16922">
    <property type="entry name" value="HATPase_EvgS-ArcB-TorS-like"/>
    <property type="match status" value="1"/>
</dbReference>
<proteinExistence type="predicted"/>
<dbReference type="PANTHER" id="PTHR43047:SF78">
    <property type="entry name" value="SENSORY_REGULATORY PROTEIN RPFC"/>
    <property type="match status" value="1"/>
</dbReference>
<gene>
    <name evidence="23" type="ORF">IBG28_04240</name>
</gene>
<evidence type="ECO:0000256" key="13">
    <source>
        <dbReference type="ARBA" id="ARBA00023136"/>
    </source>
</evidence>
<keyword evidence="7" id="KW-0808">Transferase</keyword>
<evidence type="ECO:0000256" key="3">
    <source>
        <dbReference type="ARBA" id="ARBA00012438"/>
    </source>
</evidence>
<dbReference type="PROSITE" id="PS50113">
    <property type="entry name" value="PAC"/>
    <property type="match status" value="2"/>
</dbReference>
<evidence type="ECO:0000256" key="1">
    <source>
        <dbReference type="ARBA" id="ARBA00000085"/>
    </source>
</evidence>
<evidence type="ECO:0000259" key="17">
    <source>
        <dbReference type="PROSITE" id="PS50109"/>
    </source>
</evidence>
<feature type="domain" description="PAS" evidence="19">
    <location>
        <begin position="399"/>
        <end position="473"/>
    </location>
</feature>
<evidence type="ECO:0000256" key="9">
    <source>
        <dbReference type="ARBA" id="ARBA00022777"/>
    </source>
</evidence>
<dbReference type="InterPro" id="IPR036097">
    <property type="entry name" value="HisK_dim/P_sf"/>
</dbReference>
<feature type="modified residue" description="Phosphohistidine" evidence="14">
    <location>
        <position position="973"/>
    </location>
</feature>
<dbReference type="Gene3D" id="3.30.565.10">
    <property type="entry name" value="Histidine kinase-like ATPase, C-terminal domain"/>
    <property type="match status" value="1"/>
</dbReference>
<keyword evidence="10" id="KW-0547">Nucleotide-binding</keyword>
<evidence type="ECO:0000256" key="4">
    <source>
        <dbReference type="ARBA" id="ARBA00022475"/>
    </source>
</evidence>
<dbReference type="InterPro" id="IPR036641">
    <property type="entry name" value="HPT_dom_sf"/>
</dbReference>
<evidence type="ECO:0000256" key="10">
    <source>
        <dbReference type="ARBA" id="ARBA00022840"/>
    </source>
</evidence>
<feature type="transmembrane region" description="Helical" evidence="16">
    <location>
        <begin position="59"/>
        <end position="83"/>
    </location>
</feature>
<name>A0A7H1JC04_9GAMM</name>
<dbReference type="SMART" id="SM00387">
    <property type="entry name" value="HATPase_c"/>
    <property type="match status" value="1"/>
</dbReference>
<keyword evidence="12" id="KW-0902">Two-component regulatory system</keyword>
<dbReference type="PANTHER" id="PTHR43047">
    <property type="entry name" value="TWO-COMPONENT HISTIDINE PROTEIN KINASE"/>
    <property type="match status" value="1"/>
</dbReference>
<dbReference type="Pfam" id="PF13426">
    <property type="entry name" value="PAS_9"/>
    <property type="match status" value="1"/>
</dbReference>
<feature type="modified residue" description="4-aspartylphosphate" evidence="15">
    <location>
        <position position="831"/>
    </location>
</feature>
<evidence type="ECO:0000256" key="15">
    <source>
        <dbReference type="PROSITE-ProRule" id="PRU00169"/>
    </source>
</evidence>
<evidence type="ECO:0000313" key="24">
    <source>
        <dbReference type="Proteomes" id="UP000516370"/>
    </source>
</evidence>
<dbReference type="InterPro" id="IPR011006">
    <property type="entry name" value="CheY-like_superfamily"/>
</dbReference>
<evidence type="ECO:0000259" key="20">
    <source>
        <dbReference type="PROSITE" id="PS50113"/>
    </source>
</evidence>
<dbReference type="Pfam" id="PF00072">
    <property type="entry name" value="Response_reg"/>
    <property type="match status" value="1"/>
</dbReference>
<dbReference type="PRINTS" id="PR00344">
    <property type="entry name" value="BCTRLSENSOR"/>
</dbReference>
<dbReference type="FunFam" id="3.30.565.10:FF:000010">
    <property type="entry name" value="Sensor histidine kinase RcsC"/>
    <property type="match status" value="1"/>
</dbReference>
<organism evidence="23 24">
    <name type="scientific">Marinomonas arctica</name>
    <dbReference type="NCBI Taxonomy" id="383750"/>
    <lineage>
        <taxon>Bacteria</taxon>
        <taxon>Pseudomonadati</taxon>
        <taxon>Pseudomonadota</taxon>
        <taxon>Gammaproteobacteria</taxon>
        <taxon>Oceanospirillales</taxon>
        <taxon>Oceanospirillaceae</taxon>
        <taxon>Marinomonas</taxon>
    </lineage>
</organism>
<dbReference type="PROSITE" id="PS50924">
    <property type="entry name" value="MHYT"/>
    <property type="match status" value="1"/>
</dbReference>
<dbReference type="SUPFAM" id="SSF52172">
    <property type="entry name" value="CheY-like"/>
    <property type="match status" value="1"/>
</dbReference>
<dbReference type="NCBIfam" id="TIGR00229">
    <property type="entry name" value="sensory_box"/>
    <property type="match status" value="2"/>
</dbReference>
<dbReference type="Pfam" id="PF02518">
    <property type="entry name" value="HATPase_c"/>
    <property type="match status" value="1"/>
</dbReference>
<evidence type="ECO:0000259" key="22">
    <source>
        <dbReference type="PROSITE" id="PS50924"/>
    </source>
</evidence>
<dbReference type="GO" id="GO:0005886">
    <property type="term" value="C:plasma membrane"/>
    <property type="evidence" value="ECO:0007669"/>
    <property type="project" value="UniProtKB-SubCell"/>
</dbReference>
<keyword evidence="24" id="KW-1185">Reference proteome</keyword>
<comment type="catalytic activity">
    <reaction evidence="1">
        <text>ATP + protein L-histidine = ADP + protein N-phospho-L-histidine.</text>
        <dbReference type="EC" id="2.7.13.3"/>
    </reaction>
</comment>
<dbReference type="Pfam" id="PF08447">
    <property type="entry name" value="PAS_3"/>
    <property type="match status" value="1"/>
</dbReference>
<dbReference type="AlphaFoldDB" id="A0A7H1JC04"/>
<evidence type="ECO:0000259" key="21">
    <source>
        <dbReference type="PROSITE" id="PS50894"/>
    </source>
</evidence>
<dbReference type="Gene3D" id="1.10.287.130">
    <property type="match status" value="1"/>
</dbReference>
<dbReference type="InterPro" id="IPR004358">
    <property type="entry name" value="Sig_transdc_His_kin-like_C"/>
</dbReference>
<dbReference type="InterPro" id="IPR005330">
    <property type="entry name" value="MHYT_dom"/>
</dbReference>
<evidence type="ECO:0000256" key="2">
    <source>
        <dbReference type="ARBA" id="ARBA00004429"/>
    </source>
</evidence>
<evidence type="ECO:0000256" key="5">
    <source>
        <dbReference type="ARBA" id="ARBA00022519"/>
    </source>
</evidence>
<dbReference type="CDD" id="cd00130">
    <property type="entry name" value="PAS"/>
    <property type="match status" value="2"/>
</dbReference>
<evidence type="ECO:0000256" key="12">
    <source>
        <dbReference type="ARBA" id="ARBA00023012"/>
    </source>
</evidence>
<dbReference type="SUPFAM" id="SSF47384">
    <property type="entry name" value="Homodimeric domain of signal transducing histidine kinase"/>
    <property type="match status" value="1"/>
</dbReference>
<evidence type="ECO:0000256" key="11">
    <source>
        <dbReference type="ARBA" id="ARBA00022989"/>
    </source>
</evidence>
<evidence type="ECO:0000256" key="6">
    <source>
        <dbReference type="ARBA" id="ARBA00022553"/>
    </source>
</evidence>
<feature type="domain" description="PAC" evidence="20">
    <location>
        <begin position="347"/>
        <end position="398"/>
    </location>
</feature>
<dbReference type="Proteomes" id="UP000516370">
    <property type="component" value="Chromosome"/>
</dbReference>
<dbReference type="InterPro" id="IPR008207">
    <property type="entry name" value="Sig_transdc_His_kin_Hpt_dom"/>
</dbReference>
<dbReference type="PROSITE" id="PS50112">
    <property type="entry name" value="PAS"/>
    <property type="match status" value="2"/>
</dbReference>
<feature type="domain" description="PAC" evidence="20">
    <location>
        <begin position="476"/>
        <end position="528"/>
    </location>
</feature>
<dbReference type="CDD" id="cd00082">
    <property type="entry name" value="HisKA"/>
    <property type="match status" value="1"/>
</dbReference>
<evidence type="ECO:0000256" key="16">
    <source>
        <dbReference type="PROSITE-ProRule" id="PRU00244"/>
    </source>
</evidence>
<keyword evidence="6 15" id="KW-0597">Phosphoprotein</keyword>
<dbReference type="PROSITE" id="PS50110">
    <property type="entry name" value="RESPONSE_REGULATORY"/>
    <property type="match status" value="1"/>
</dbReference>
<dbReference type="OrthoDB" id="6110612at2"/>
<dbReference type="EC" id="2.7.13.3" evidence="3"/>
<dbReference type="EMBL" id="CP061081">
    <property type="protein sequence ID" value="QNT08020.1"/>
    <property type="molecule type" value="Genomic_DNA"/>
</dbReference>
<dbReference type="SMART" id="SM00086">
    <property type="entry name" value="PAC"/>
    <property type="match status" value="2"/>
</dbReference>
<evidence type="ECO:0000313" key="23">
    <source>
        <dbReference type="EMBL" id="QNT08020.1"/>
    </source>
</evidence>
<dbReference type="PROSITE" id="PS50894">
    <property type="entry name" value="HPT"/>
    <property type="match status" value="1"/>
</dbReference>
<feature type="domain" description="PAS" evidence="19">
    <location>
        <begin position="270"/>
        <end position="323"/>
    </location>
</feature>
<feature type="transmembrane region" description="Helical" evidence="16">
    <location>
        <begin position="121"/>
        <end position="146"/>
    </location>
</feature>
<dbReference type="CDD" id="cd17546">
    <property type="entry name" value="REC_hyHK_CKI1_RcsC-like"/>
    <property type="match status" value="1"/>
</dbReference>
<dbReference type="InterPro" id="IPR001610">
    <property type="entry name" value="PAC"/>
</dbReference>
<evidence type="ECO:0000259" key="19">
    <source>
        <dbReference type="PROSITE" id="PS50112"/>
    </source>
</evidence>
<feature type="transmembrane region" description="Helical" evidence="16">
    <location>
        <begin position="235"/>
        <end position="255"/>
    </location>
</feature>
<dbReference type="InterPro" id="IPR013655">
    <property type="entry name" value="PAS_fold_3"/>
</dbReference>
<dbReference type="PROSITE" id="PS50109">
    <property type="entry name" value="HIS_KIN"/>
    <property type="match status" value="1"/>
</dbReference>
<reference evidence="23 24" key="1">
    <citation type="submission" date="2020-09" db="EMBL/GenBank/DDBJ databases">
        <title>Complete genome sequence of an Arctic sea ice bacterium Marinomonas arctica BSI20414.</title>
        <authorList>
            <person name="Liao L."/>
            <person name="Chen B."/>
        </authorList>
    </citation>
    <scope>NUCLEOTIDE SEQUENCE [LARGE SCALE GENOMIC DNA]</scope>
    <source>
        <strain evidence="23 24">BSI20414</strain>
    </source>
</reference>
<protein>
    <recommendedName>
        <fullName evidence="3">histidine kinase</fullName>
        <ecNumber evidence="3">2.7.13.3</ecNumber>
    </recommendedName>
</protein>
<keyword evidence="4" id="KW-1003">Cell membrane</keyword>
<feature type="transmembrane region" description="Helical" evidence="16">
    <location>
        <begin position="24"/>
        <end position="47"/>
    </location>
</feature>
<dbReference type="Gene3D" id="3.40.50.2300">
    <property type="match status" value="1"/>
</dbReference>
<dbReference type="GO" id="GO:0000155">
    <property type="term" value="F:phosphorelay sensor kinase activity"/>
    <property type="evidence" value="ECO:0007669"/>
    <property type="project" value="InterPro"/>
</dbReference>
<feature type="domain" description="Histidine kinase" evidence="17">
    <location>
        <begin position="546"/>
        <end position="763"/>
    </location>
</feature>
<dbReference type="InterPro" id="IPR036890">
    <property type="entry name" value="HATPase_C_sf"/>
</dbReference>
<keyword evidence="9" id="KW-0418">Kinase</keyword>
<sequence>MPLLNDFFITQADSPHLVMGDYNYLLVILSMFLATVASFFALHFASVAQHIVIKKYKNIALISGSFIMAGGIWSMHFVGMLAFNMGHSISYDPLLTSISLLPAILASYTTLKRLIRSNLSIWQLLVNGLFVGGGIGAMHYIGMAAMKMDVALKYDPTWFLFSLFIAVALAFIALSTHYYVKKIWTGLNQTWVSCISASIMGAAISGMHYAGMAGARFLSTDETAMSHLHHTTDSYLSLVVAIITLLLSILAANIASQLRYRQLLLEKTASEVRLKTTLDTAVDGIITIDSHGVVKEFNKAATVIFGWQENEIIDQHFDVLFPDQYSDEFKGFLAKFRDTGEASIAGTEREIQAKNKNGHVFPIRLGVGRVDIPDSGTLFVGFITDISTRKSLEETIKKSEKQYSSLIKNIPGASFRCLMDKHWSTLFVSDAIYDVAGWSPTEFYDKTISFSALIHPEDVEVISLIMENALRERKNHKLEYRLKHKQGHYVWVLENGSIIYNDEGIPEWIDGVILDISQRVEMENELRNAKAKAEASAESKASFLANMSHEIRTPMNAIIGFSDILLESEVSAENKKHLAIISKSARSLLHLLNDILDSAKLEKNKLELDLHPFVLAHAIDNVISTLWLQAKNKGLELIFYIEPNLANSYVGAEERIRQVLMNIVGNAIKFTAKGYVKLTVSKRPDNQIRFSVKDSGIGIPPERLSHIFEPFTQADASMSRRFGGTGLGTSISKQLVTLMGGKIDVSSEVGGGSCFYFDLPLAEAAPPTTPSQVQRATISPKRVLLADDVEQNLTLLTILLKKYGHAIFTAKDGMDAIEQYKTIQPDIILMDIQMPNMDGLNATQIIRSYEKENQLKHTPIIALTANVLIEDKLDAKQAGMDGFANKPIDIDSLIIEMARVLGETPLHLDQNTMVLPSPYRQHINMDKGLSLWNDIPLYLDELSKFAHTHTNLVDRLTAYITNQQYAEAYALAHAVKGAAGNLALLNIASCMANIEHTVQMKDHAQALNEIQCLASALAHFFEELQWLIEKHSGHSKVHDKTHDNELSTTELIALIEGLILSAESGEVDDENTNLLIHNVTQDVKNQAIAVSKAFSNFEFDNAINHLISLKNLIAQETAK</sequence>
<keyword evidence="8 16" id="KW-0812">Transmembrane</keyword>
<feature type="domain" description="Response regulatory" evidence="18">
    <location>
        <begin position="782"/>
        <end position="901"/>
    </location>
</feature>
<dbReference type="SUPFAM" id="SSF55785">
    <property type="entry name" value="PYP-like sensor domain (PAS domain)"/>
    <property type="match status" value="2"/>
</dbReference>
<dbReference type="SUPFAM" id="SSF55874">
    <property type="entry name" value="ATPase domain of HSP90 chaperone/DNA topoisomerase II/histidine kinase"/>
    <property type="match status" value="1"/>
</dbReference>
<feature type="domain" description="MHYT" evidence="22">
    <location>
        <begin position="22"/>
        <end position="218"/>
    </location>
</feature>
<keyword evidence="11 16" id="KW-1133">Transmembrane helix</keyword>
<dbReference type="SUPFAM" id="SSF47226">
    <property type="entry name" value="Histidine-containing phosphotransfer domain, HPT domain"/>
    <property type="match status" value="1"/>
</dbReference>
<evidence type="ECO:0000256" key="8">
    <source>
        <dbReference type="ARBA" id="ARBA00022692"/>
    </source>
</evidence>
<dbReference type="InterPro" id="IPR003661">
    <property type="entry name" value="HisK_dim/P_dom"/>
</dbReference>
<evidence type="ECO:0000256" key="7">
    <source>
        <dbReference type="ARBA" id="ARBA00022679"/>
    </source>
</evidence>
<dbReference type="InterPro" id="IPR035965">
    <property type="entry name" value="PAS-like_dom_sf"/>
</dbReference>
<dbReference type="KEGG" id="mard:IBG28_04240"/>
<dbReference type="InterPro" id="IPR001789">
    <property type="entry name" value="Sig_transdc_resp-reg_receiver"/>
</dbReference>
<dbReference type="SMART" id="SM00091">
    <property type="entry name" value="PAS"/>
    <property type="match status" value="2"/>
</dbReference>
<keyword evidence="10" id="KW-0067">ATP-binding</keyword>
<dbReference type="Pfam" id="PF03707">
    <property type="entry name" value="MHYT"/>
    <property type="match status" value="3"/>
</dbReference>
<accession>A0A7H1JC04</accession>
<dbReference type="InterPro" id="IPR000014">
    <property type="entry name" value="PAS"/>
</dbReference>
<keyword evidence="13 16" id="KW-0472">Membrane</keyword>
<dbReference type="InterPro" id="IPR000700">
    <property type="entry name" value="PAS-assoc_C"/>
</dbReference>
<comment type="subcellular location">
    <subcellularLocation>
        <location evidence="2">Cell inner membrane</location>
        <topology evidence="2">Multi-pass membrane protein</topology>
    </subcellularLocation>
</comment>
<dbReference type="SMART" id="SM00388">
    <property type="entry name" value="HisKA"/>
    <property type="match status" value="1"/>
</dbReference>
<dbReference type="Pfam" id="PF00512">
    <property type="entry name" value="HisKA"/>
    <property type="match status" value="1"/>
</dbReference>
<dbReference type="SMART" id="SM00448">
    <property type="entry name" value="REC"/>
    <property type="match status" value="1"/>
</dbReference>
<feature type="domain" description="HPt" evidence="21">
    <location>
        <begin position="934"/>
        <end position="1027"/>
    </location>
</feature>
<feature type="transmembrane region" description="Helical" evidence="16">
    <location>
        <begin position="89"/>
        <end position="109"/>
    </location>
</feature>
<evidence type="ECO:0000259" key="18">
    <source>
        <dbReference type="PROSITE" id="PS50110"/>
    </source>
</evidence>
<dbReference type="InterPro" id="IPR003594">
    <property type="entry name" value="HATPase_dom"/>
</dbReference>
<dbReference type="InterPro" id="IPR005467">
    <property type="entry name" value="His_kinase_dom"/>
</dbReference>
<dbReference type="Gene3D" id="3.30.450.20">
    <property type="entry name" value="PAS domain"/>
    <property type="match status" value="2"/>
</dbReference>
<keyword evidence="5" id="KW-0997">Cell inner membrane</keyword>
<dbReference type="Gene3D" id="1.20.120.160">
    <property type="entry name" value="HPT domain"/>
    <property type="match status" value="1"/>
</dbReference>
<feature type="transmembrane region" description="Helical" evidence="16">
    <location>
        <begin position="158"/>
        <end position="180"/>
    </location>
</feature>